<evidence type="ECO:0000259" key="4">
    <source>
        <dbReference type="Pfam" id="PF13439"/>
    </source>
</evidence>
<reference evidence="5 6" key="1">
    <citation type="submission" date="2015-05" db="EMBL/GenBank/DDBJ databases">
        <authorList>
            <person name="Tang B."/>
            <person name="Yu Y."/>
        </authorList>
    </citation>
    <scope>NUCLEOTIDE SEQUENCE [LARGE SCALE GENOMIC DNA]</scope>
    <source>
        <strain evidence="5 6">DSM 7029</strain>
    </source>
</reference>
<proteinExistence type="predicted"/>
<dbReference type="RefSeq" id="WP_083438113.1">
    <property type="nucleotide sequence ID" value="NZ_CP011371.1"/>
</dbReference>
<dbReference type="Gene3D" id="3.40.50.2000">
    <property type="entry name" value="Glycogen Phosphorylase B"/>
    <property type="match status" value="2"/>
</dbReference>
<dbReference type="EMBL" id="CP011371">
    <property type="protein sequence ID" value="AKJ27924.1"/>
    <property type="molecule type" value="Genomic_DNA"/>
</dbReference>
<sequence length="400" mass="43923">MSKQDTRVVVFDQAIAAASPAGSCVLAEIVGLAESRRITVFSDRCEVAQPGRIDWVRVPLPKGPIVLRYVAFQLLAPMLYTAWRLRGNRADQVQTTQGQYVGADIAYAHFCHRAYLNGPWKSSPVKGLRRLAREANHRFNAIFERRAFLRARRIVVPSLGLARELSREYPDVADRIVTIANPVDVARFARPADFDRAAFRQPLGLAPDAVVLSFMALGDFARKGLGVVIEALAGLPEPLRAQAQVLVIGGQQREIDEYQAIATRHGVGDRLRFVGLQKDVRPYLWAADVFAFPSLYEIFSLAILQAAAAGLPTLVTQGLYGAEEFVRDGENGWLAPRTPEGVRAALAQAIGERHRLPQWSAAAQQAVQQYSREAFVAKWQNLYAGLDGAQAAVGAAEVTQ</sequence>
<dbReference type="InterPro" id="IPR001296">
    <property type="entry name" value="Glyco_trans_1"/>
</dbReference>
<dbReference type="AlphaFoldDB" id="A0A0G3BES9"/>
<dbReference type="KEGG" id="pbh:AAW51_1233"/>
<evidence type="ECO:0000313" key="5">
    <source>
        <dbReference type="EMBL" id="AKJ27924.1"/>
    </source>
</evidence>
<evidence type="ECO:0000256" key="2">
    <source>
        <dbReference type="ARBA" id="ARBA00022679"/>
    </source>
</evidence>
<keyword evidence="6" id="KW-1185">Reference proteome</keyword>
<dbReference type="PANTHER" id="PTHR12526">
    <property type="entry name" value="GLYCOSYLTRANSFERASE"/>
    <property type="match status" value="1"/>
</dbReference>
<dbReference type="OrthoDB" id="509705at2"/>
<dbReference type="Pfam" id="PF13439">
    <property type="entry name" value="Glyco_transf_4"/>
    <property type="match status" value="1"/>
</dbReference>
<keyword evidence="2 5" id="KW-0808">Transferase</keyword>
<gene>
    <name evidence="5" type="primary">waaG</name>
    <name evidence="5" type="ORF">AAW51_1233</name>
</gene>
<name>A0A0G3BES9_9BURK</name>
<evidence type="ECO:0000313" key="6">
    <source>
        <dbReference type="Proteomes" id="UP000035352"/>
    </source>
</evidence>
<feature type="domain" description="Glycosyltransferase subfamily 4-like N-terminal" evidence="4">
    <location>
        <begin position="37"/>
        <end position="187"/>
    </location>
</feature>
<dbReference type="InterPro" id="IPR028098">
    <property type="entry name" value="Glyco_trans_4-like_N"/>
</dbReference>
<organism evidence="5 6">
    <name type="scientific">Caldimonas brevitalea</name>
    <dbReference type="NCBI Taxonomy" id="413882"/>
    <lineage>
        <taxon>Bacteria</taxon>
        <taxon>Pseudomonadati</taxon>
        <taxon>Pseudomonadota</taxon>
        <taxon>Betaproteobacteria</taxon>
        <taxon>Burkholderiales</taxon>
        <taxon>Sphaerotilaceae</taxon>
        <taxon>Caldimonas</taxon>
    </lineage>
</organism>
<protein>
    <submittedName>
        <fullName evidence="5">UDP-glucose:(Heptosyl)LPS alpha-1,3-glucosyltransferase</fullName>
    </submittedName>
</protein>
<dbReference type="STRING" id="413882.AAW51_1233"/>
<accession>A0A0G3BES9</accession>
<evidence type="ECO:0000256" key="1">
    <source>
        <dbReference type="ARBA" id="ARBA00022676"/>
    </source>
</evidence>
<dbReference type="CDD" id="cd03801">
    <property type="entry name" value="GT4_PimA-like"/>
    <property type="match status" value="1"/>
</dbReference>
<dbReference type="PANTHER" id="PTHR12526:SF510">
    <property type="entry name" value="D-INOSITOL 3-PHOSPHATE GLYCOSYLTRANSFERASE"/>
    <property type="match status" value="1"/>
</dbReference>
<dbReference type="GO" id="GO:0016757">
    <property type="term" value="F:glycosyltransferase activity"/>
    <property type="evidence" value="ECO:0007669"/>
    <property type="project" value="UniProtKB-KW"/>
</dbReference>
<keyword evidence="1" id="KW-0328">Glycosyltransferase</keyword>
<feature type="domain" description="Glycosyl transferase family 1" evidence="3">
    <location>
        <begin position="221"/>
        <end position="364"/>
    </location>
</feature>
<dbReference type="Proteomes" id="UP000035352">
    <property type="component" value="Chromosome"/>
</dbReference>
<dbReference type="SUPFAM" id="SSF53756">
    <property type="entry name" value="UDP-Glycosyltransferase/glycogen phosphorylase"/>
    <property type="match status" value="1"/>
</dbReference>
<dbReference type="Pfam" id="PF00534">
    <property type="entry name" value="Glycos_transf_1"/>
    <property type="match status" value="1"/>
</dbReference>
<evidence type="ECO:0000259" key="3">
    <source>
        <dbReference type="Pfam" id="PF00534"/>
    </source>
</evidence>